<dbReference type="AlphaFoldDB" id="A0A0H3WVM9"/>
<dbReference type="Pfam" id="PF11162">
    <property type="entry name" value="DUF2946"/>
    <property type="match status" value="1"/>
</dbReference>
<protein>
    <recommendedName>
        <fullName evidence="4">DUF2946 domain-containing protein</fullName>
    </recommendedName>
</protein>
<dbReference type="Proteomes" id="UP000035651">
    <property type="component" value="Chromosome"/>
</dbReference>
<evidence type="ECO:0008006" key="4">
    <source>
        <dbReference type="Google" id="ProtNLM"/>
    </source>
</evidence>
<evidence type="ECO:0000256" key="1">
    <source>
        <dbReference type="SAM" id="MobiDB-lite"/>
    </source>
</evidence>
<dbReference type="InterPro" id="IPR021333">
    <property type="entry name" value="DUF2946"/>
</dbReference>
<accession>A0A0H3WVM9</accession>
<evidence type="ECO:0000313" key="3">
    <source>
        <dbReference type="Proteomes" id="UP000035651"/>
    </source>
</evidence>
<reference evidence="2" key="1">
    <citation type="submission" date="2016-06" db="EMBL/GenBank/DDBJ databases">
        <title>Complete Genome Sequence of Pandoraea faecigallinarum DSM-23572.</title>
        <authorList>
            <person name="Yong D."/>
            <person name="Ee R."/>
            <person name="Lim Y.-L."/>
            <person name="Yin W.-F."/>
            <person name="Chan K.-G."/>
        </authorList>
    </citation>
    <scope>NUCLEOTIDE SEQUENCE</scope>
    <source>
        <strain evidence="2">DSM 23572</strain>
    </source>
</reference>
<proteinExistence type="predicted"/>
<feature type="region of interest" description="Disordered" evidence="1">
    <location>
        <begin position="145"/>
        <end position="164"/>
    </location>
</feature>
<feature type="region of interest" description="Disordered" evidence="1">
    <location>
        <begin position="69"/>
        <end position="102"/>
    </location>
</feature>
<dbReference type="OrthoDB" id="8683087at2"/>
<dbReference type="RefSeq" id="WP_047908000.1">
    <property type="nucleotide sequence ID" value="NZ_CP011807.3"/>
</dbReference>
<keyword evidence="3" id="KW-1185">Reference proteome</keyword>
<dbReference type="KEGG" id="pfg:AB870_22350"/>
<sequence>MTLSARKRLTAWLGLAAMWLAVGMPVVGQMLAAHRAEAARVLDVAFCAVGSADAQPGILPATEATRAMNAVRTSSAHDAAAPSHRLDRSHSSHASQMAQADHPDQGDVCGYCSLLANHPPLVMPVLTGAVPFAWVARAGPAVHTPSANTQLVSTPPARAPPAVS</sequence>
<name>A0A0H3WVM9_9BURK</name>
<organism evidence="2 3">
    <name type="scientific">Pandoraea faecigallinarum</name>
    <dbReference type="NCBI Taxonomy" id="656179"/>
    <lineage>
        <taxon>Bacteria</taxon>
        <taxon>Pseudomonadati</taxon>
        <taxon>Pseudomonadota</taxon>
        <taxon>Betaproteobacteria</taxon>
        <taxon>Burkholderiales</taxon>
        <taxon>Burkholderiaceae</taxon>
        <taxon>Pandoraea</taxon>
    </lineage>
</organism>
<dbReference type="STRING" id="656179.AB870_22350"/>
<evidence type="ECO:0000313" key="2">
    <source>
        <dbReference type="EMBL" id="AKM32259.1"/>
    </source>
</evidence>
<gene>
    <name evidence="2" type="ORF">AB870_22350</name>
</gene>
<dbReference type="EMBL" id="CP011807">
    <property type="protein sequence ID" value="AKM32259.1"/>
    <property type="molecule type" value="Genomic_DNA"/>
</dbReference>
<dbReference type="PATRIC" id="fig|656179.3.peg.4774"/>